<dbReference type="Proteomes" id="UP000559256">
    <property type="component" value="Unassembled WGS sequence"/>
</dbReference>
<name>A0A8H5CK37_9AGAR</name>
<gene>
    <name evidence="2" type="ORF">D9758_016926</name>
</gene>
<dbReference type="AlphaFoldDB" id="A0A8H5CK37"/>
<dbReference type="EMBL" id="JAACJM010000146">
    <property type="protein sequence ID" value="KAF5343185.1"/>
    <property type="molecule type" value="Genomic_DNA"/>
</dbReference>
<evidence type="ECO:0000313" key="2">
    <source>
        <dbReference type="EMBL" id="KAF5343185.1"/>
    </source>
</evidence>
<accession>A0A8H5CK37</accession>
<sequence length="154" mass="17627">MSSWCLVPVVHQTHMPYPDTPSSQSTSIPFPPNQEGWKQPKEEQASGEAIGKSSVTNKKDDYLKDSPTSESNIDSLSSAFCETTHFTKPRHRKRRRRSNSTELRELLEFVKERDKRNSEMLGKLMEMVGETILAQQEITDKLFDAIHTHHPDSD</sequence>
<evidence type="ECO:0000313" key="3">
    <source>
        <dbReference type="Proteomes" id="UP000559256"/>
    </source>
</evidence>
<feature type="compositionally biased region" description="Polar residues" evidence="1">
    <location>
        <begin position="66"/>
        <end position="76"/>
    </location>
</feature>
<reference evidence="2 3" key="1">
    <citation type="journal article" date="2020" name="ISME J.">
        <title>Uncovering the hidden diversity of litter-decomposition mechanisms in mushroom-forming fungi.</title>
        <authorList>
            <person name="Floudas D."/>
            <person name="Bentzer J."/>
            <person name="Ahren D."/>
            <person name="Johansson T."/>
            <person name="Persson P."/>
            <person name="Tunlid A."/>
        </authorList>
    </citation>
    <scope>NUCLEOTIDE SEQUENCE [LARGE SCALE GENOMIC DNA]</scope>
    <source>
        <strain evidence="2 3">CBS 291.85</strain>
    </source>
</reference>
<evidence type="ECO:0000256" key="1">
    <source>
        <dbReference type="SAM" id="MobiDB-lite"/>
    </source>
</evidence>
<protein>
    <submittedName>
        <fullName evidence="2">Uncharacterized protein</fullName>
    </submittedName>
</protein>
<organism evidence="2 3">
    <name type="scientific">Tetrapyrgos nigripes</name>
    <dbReference type="NCBI Taxonomy" id="182062"/>
    <lineage>
        <taxon>Eukaryota</taxon>
        <taxon>Fungi</taxon>
        <taxon>Dikarya</taxon>
        <taxon>Basidiomycota</taxon>
        <taxon>Agaricomycotina</taxon>
        <taxon>Agaricomycetes</taxon>
        <taxon>Agaricomycetidae</taxon>
        <taxon>Agaricales</taxon>
        <taxon>Marasmiineae</taxon>
        <taxon>Marasmiaceae</taxon>
        <taxon>Tetrapyrgos</taxon>
    </lineage>
</organism>
<comment type="caution">
    <text evidence="2">The sequence shown here is derived from an EMBL/GenBank/DDBJ whole genome shotgun (WGS) entry which is preliminary data.</text>
</comment>
<feature type="region of interest" description="Disordered" evidence="1">
    <location>
        <begin position="17"/>
        <end position="76"/>
    </location>
</feature>
<proteinExistence type="predicted"/>
<keyword evidence="3" id="KW-1185">Reference proteome</keyword>